<dbReference type="PANTHER" id="PTHR24148:SF82">
    <property type="entry name" value="HETEROKARYON INCOMPATIBILITY DOMAIN-CONTAINING PROTEIN"/>
    <property type="match status" value="1"/>
</dbReference>
<evidence type="ECO:0000313" key="3">
    <source>
        <dbReference type="Proteomes" id="UP001174936"/>
    </source>
</evidence>
<dbReference type="InterPro" id="IPR001202">
    <property type="entry name" value="WW_dom"/>
</dbReference>
<dbReference type="Pfam" id="PF06985">
    <property type="entry name" value="HET"/>
    <property type="match status" value="1"/>
</dbReference>
<reference evidence="2" key="1">
    <citation type="submission" date="2023-06" db="EMBL/GenBank/DDBJ databases">
        <title>Genome-scale phylogeny and comparative genomics of the fungal order Sordariales.</title>
        <authorList>
            <consortium name="Lawrence Berkeley National Laboratory"/>
            <person name="Hensen N."/>
            <person name="Bonometti L."/>
            <person name="Westerberg I."/>
            <person name="Brannstrom I.O."/>
            <person name="Guillou S."/>
            <person name="Cros-Aarteil S."/>
            <person name="Calhoun S."/>
            <person name="Haridas S."/>
            <person name="Kuo A."/>
            <person name="Mondo S."/>
            <person name="Pangilinan J."/>
            <person name="Riley R."/>
            <person name="Labutti K."/>
            <person name="Andreopoulos B."/>
            <person name="Lipzen A."/>
            <person name="Chen C."/>
            <person name="Yanf M."/>
            <person name="Daum C."/>
            <person name="Ng V."/>
            <person name="Clum A."/>
            <person name="Steindorff A."/>
            <person name="Ohm R."/>
            <person name="Martin F."/>
            <person name="Silar P."/>
            <person name="Natvig D."/>
            <person name="Lalanne C."/>
            <person name="Gautier V."/>
            <person name="Ament-Velasquez S.L."/>
            <person name="Kruys A."/>
            <person name="Hutchinson M.I."/>
            <person name="Powell A.J."/>
            <person name="Barry K."/>
            <person name="Miller A.N."/>
            <person name="Grigoriev I.V."/>
            <person name="Debuchy R."/>
            <person name="Gladieux P."/>
            <person name="Thoren M.H."/>
            <person name="Johannesson H."/>
        </authorList>
    </citation>
    <scope>NUCLEOTIDE SEQUENCE</scope>
    <source>
        <strain evidence="2">SMH2532-1</strain>
    </source>
</reference>
<dbReference type="InterPro" id="IPR052895">
    <property type="entry name" value="HetReg/Transcr_Mod"/>
</dbReference>
<dbReference type="PROSITE" id="PS50020">
    <property type="entry name" value="WW_DOMAIN_2"/>
    <property type="match status" value="1"/>
</dbReference>
<dbReference type="PANTHER" id="PTHR24148">
    <property type="entry name" value="ANKYRIN REPEAT DOMAIN-CONTAINING PROTEIN 39 HOMOLOG-RELATED"/>
    <property type="match status" value="1"/>
</dbReference>
<evidence type="ECO:0000313" key="2">
    <source>
        <dbReference type="EMBL" id="KAK0641412.1"/>
    </source>
</evidence>
<name>A0AA39XXX9_9PEZI</name>
<protein>
    <submittedName>
        <fullName evidence="2">Heterokaryon incompatibility protein-domain-containing protein</fullName>
    </submittedName>
</protein>
<dbReference type="Proteomes" id="UP001174936">
    <property type="component" value="Unassembled WGS sequence"/>
</dbReference>
<sequence length="727" mass="81153">MSFPPYVYTKLVEPATEIRLVTLLPSDVHDDPVRVSIGHHSLVEPSAPASASQRPTLIQVRKTTPKGWTAHETLDGRFVFHNRDRAVATWTHPDPANSLQLCQEAEEPKAHAGPAYEALSYTWGSPADKAKDLVGVEDGSGCITGYLQVRANLDSALRHLRLPDRSRLLWIDAICINQEDLEDRSQQVCRMGSIFSLAQRVVVWFGPGSASSRLALSTLEDLGRKVVSTKEYYICPHPDEVPEMPCWSLTDMVPPYSEATWHALGELMSRPWFQRMWVVQEVQLGSRGSIVQCGRDSIQWQPFRYAIACLRSKQHFTPISAFIGYPLTVCLDLAGFPFDYLLSKTKSSKCSDDRDRIYGILSLTPAWFQKQVVPNYTAELVEVYKTTFLVHAGHTKGLGLLPFAKGCNLGPPTPGWSSWVPDYRFQWVFLDALRTGTTFYASSITKAEIAKLSTTRIQMPGAIVDTVTRLRPVKHITSASALRQFLESMGPLDSLRALPYPTGGNLLDAACATLAVGRLKDWVIRGSFPTLSDWREKILSENPKTDRYLHKVLACLKEADFFETKSGYIGMCAELLSYTDSQTGDEVVVFLGSDVPMILRKQNASSNCVVGYGYLHGFMNGEALLGRLDAPWRAYARFYAGVPGADFLREHPDGTVVERAWEDPRLAGIPLPSPWESVSCTAQTKNGPRYYFKFKDTLTGEMSDSDPRLSPESLRSRGVPIEYFCLE</sequence>
<dbReference type="AlphaFoldDB" id="A0AA39XXX9"/>
<comment type="caution">
    <text evidence="2">The sequence shown here is derived from an EMBL/GenBank/DDBJ whole genome shotgun (WGS) entry which is preliminary data.</text>
</comment>
<proteinExistence type="predicted"/>
<gene>
    <name evidence="2" type="ORF">B0T16DRAFT_335669</name>
</gene>
<dbReference type="Pfam" id="PF26639">
    <property type="entry name" value="Het-6_barrel"/>
    <property type="match status" value="1"/>
</dbReference>
<dbReference type="InterPro" id="IPR010730">
    <property type="entry name" value="HET"/>
</dbReference>
<dbReference type="EMBL" id="JAULSV010000006">
    <property type="protein sequence ID" value="KAK0641412.1"/>
    <property type="molecule type" value="Genomic_DNA"/>
</dbReference>
<organism evidence="2 3">
    <name type="scientific">Cercophora newfieldiana</name>
    <dbReference type="NCBI Taxonomy" id="92897"/>
    <lineage>
        <taxon>Eukaryota</taxon>
        <taxon>Fungi</taxon>
        <taxon>Dikarya</taxon>
        <taxon>Ascomycota</taxon>
        <taxon>Pezizomycotina</taxon>
        <taxon>Sordariomycetes</taxon>
        <taxon>Sordariomycetidae</taxon>
        <taxon>Sordariales</taxon>
        <taxon>Lasiosphaeriaceae</taxon>
        <taxon>Cercophora</taxon>
    </lineage>
</organism>
<feature type="domain" description="WW" evidence="1">
    <location>
        <begin position="62"/>
        <end position="95"/>
    </location>
</feature>
<accession>A0AA39XXX9</accession>
<evidence type="ECO:0000259" key="1">
    <source>
        <dbReference type="PROSITE" id="PS50020"/>
    </source>
</evidence>
<keyword evidence="3" id="KW-1185">Reference proteome</keyword>